<protein>
    <recommendedName>
        <fullName evidence="4">Transmembrane protein</fullName>
    </recommendedName>
</protein>
<feature type="transmembrane region" description="Helical" evidence="1">
    <location>
        <begin position="27"/>
        <end position="44"/>
    </location>
</feature>
<keyword evidence="1" id="KW-0472">Membrane</keyword>
<evidence type="ECO:0000313" key="2">
    <source>
        <dbReference type="EMBL" id="POG65367.1"/>
    </source>
</evidence>
<organism evidence="2 3">
    <name type="scientific">Rhizophagus irregularis (strain DAOM 181602 / DAOM 197198 / MUCL 43194)</name>
    <name type="common">Arbuscular mycorrhizal fungus</name>
    <name type="synonym">Glomus intraradices</name>
    <dbReference type="NCBI Taxonomy" id="747089"/>
    <lineage>
        <taxon>Eukaryota</taxon>
        <taxon>Fungi</taxon>
        <taxon>Fungi incertae sedis</taxon>
        <taxon>Mucoromycota</taxon>
        <taxon>Glomeromycotina</taxon>
        <taxon>Glomeromycetes</taxon>
        <taxon>Glomerales</taxon>
        <taxon>Glomeraceae</taxon>
        <taxon>Rhizophagus</taxon>
    </lineage>
</organism>
<reference evidence="2 3" key="1">
    <citation type="journal article" date="2013" name="Proc. Natl. Acad. Sci. U.S.A.">
        <title>Genome of an arbuscular mycorrhizal fungus provides insight into the oldest plant symbiosis.</title>
        <authorList>
            <person name="Tisserant E."/>
            <person name="Malbreil M."/>
            <person name="Kuo A."/>
            <person name="Kohler A."/>
            <person name="Symeonidi A."/>
            <person name="Balestrini R."/>
            <person name="Charron P."/>
            <person name="Duensing N."/>
            <person name="Frei Dit Frey N."/>
            <person name="Gianinazzi-Pearson V."/>
            <person name="Gilbert L.B."/>
            <person name="Handa Y."/>
            <person name="Herr J.R."/>
            <person name="Hijri M."/>
            <person name="Koul R."/>
            <person name="Kawaguchi M."/>
            <person name="Krajinski F."/>
            <person name="Lammers P.J."/>
            <person name="Masclaux F.G."/>
            <person name="Murat C."/>
            <person name="Morin E."/>
            <person name="Ndikumana S."/>
            <person name="Pagni M."/>
            <person name="Petitpierre D."/>
            <person name="Requena N."/>
            <person name="Rosikiewicz P."/>
            <person name="Riley R."/>
            <person name="Saito K."/>
            <person name="San Clemente H."/>
            <person name="Shapiro H."/>
            <person name="van Tuinen D."/>
            <person name="Becard G."/>
            <person name="Bonfante P."/>
            <person name="Paszkowski U."/>
            <person name="Shachar-Hill Y.Y."/>
            <person name="Tuskan G.A."/>
            <person name="Young P.W."/>
            <person name="Sanders I.R."/>
            <person name="Henrissat B."/>
            <person name="Rensing S.A."/>
            <person name="Grigoriev I.V."/>
            <person name="Corradi N."/>
            <person name="Roux C."/>
            <person name="Martin F."/>
        </authorList>
    </citation>
    <scope>NUCLEOTIDE SEQUENCE [LARGE SCALE GENOMIC DNA]</scope>
    <source>
        <strain evidence="2 3">DAOM 197198</strain>
    </source>
</reference>
<keyword evidence="1" id="KW-0812">Transmembrane</keyword>
<comment type="caution">
    <text evidence="2">The sequence shown here is derived from an EMBL/GenBank/DDBJ whole genome shotgun (WGS) entry which is preliminary data.</text>
</comment>
<accession>A0A2P4PJ33</accession>
<sequence>MHLKQQQNYYQGKRIFKSHCRIRHYSFQIKFHCFFLYFLFLLYIEFNEFNNSVLLFYRLIMLIVMFVNKFGFLSIFLKI</sequence>
<keyword evidence="3" id="KW-1185">Reference proteome</keyword>
<proteinExistence type="predicted"/>
<gene>
    <name evidence="2" type="ORF">GLOIN_2v427163</name>
</gene>
<feature type="transmembrane region" description="Helical" evidence="1">
    <location>
        <begin position="56"/>
        <end position="77"/>
    </location>
</feature>
<dbReference type="AlphaFoldDB" id="A0A2P4PJ33"/>
<evidence type="ECO:0000256" key="1">
    <source>
        <dbReference type="SAM" id="Phobius"/>
    </source>
</evidence>
<keyword evidence="1" id="KW-1133">Transmembrane helix</keyword>
<evidence type="ECO:0008006" key="4">
    <source>
        <dbReference type="Google" id="ProtNLM"/>
    </source>
</evidence>
<dbReference type="EMBL" id="AUPC02000216">
    <property type="protein sequence ID" value="POG65367.1"/>
    <property type="molecule type" value="Genomic_DNA"/>
</dbReference>
<name>A0A2P4PJ33_RHIID</name>
<evidence type="ECO:0000313" key="3">
    <source>
        <dbReference type="Proteomes" id="UP000018888"/>
    </source>
</evidence>
<dbReference type="Proteomes" id="UP000018888">
    <property type="component" value="Unassembled WGS sequence"/>
</dbReference>
<reference evidence="2 3" key="2">
    <citation type="journal article" date="2018" name="New Phytol.">
        <title>High intraspecific genome diversity in the model arbuscular mycorrhizal symbiont Rhizophagus irregularis.</title>
        <authorList>
            <person name="Chen E.C.H."/>
            <person name="Morin E."/>
            <person name="Beaudet D."/>
            <person name="Noel J."/>
            <person name="Yildirir G."/>
            <person name="Ndikumana S."/>
            <person name="Charron P."/>
            <person name="St-Onge C."/>
            <person name="Giorgi J."/>
            <person name="Kruger M."/>
            <person name="Marton T."/>
            <person name="Ropars J."/>
            <person name="Grigoriev I.V."/>
            <person name="Hainaut M."/>
            <person name="Henrissat B."/>
            <person name="Roux C."/>
            <person name="Martin F."/>
            <person name="Corradi N."/>
        </authorList>
    </citation>
    <scope>NUCLEOTIDE SEQUENCE [LARGE SCALE GENOMIC DNA]</scope>
    <source>
        <strain evidence="2 3">DAOM 197198</strain>
    </source>
</reference>